<proteinExistence type="predicted"/>
<evidence type="ECO:0000313" key="2">
    <source>
        <dbReference type="EMBL" id="NQE35439.1"/>
    </source>
</evidence>
<dbReference type="Pfam" id="PF05685">
    <property type="entry name" value="Uma2"/>
    <property type="match status" value="1"/>
</dbReference>
<accession>A0ABX2CYI4</accession>
<evidence type="ECO:0000259" key="1">
    <source>
        <dbReference type="Pfam" id="PF05685"/>
    </source>
</evidence>
<dbReference type="SUPFAM" id="SSF52980">
    <property type="entry name" value="Restriction endonuclease-like"/>
    <property type="match status" value="1"/>
</dbReference>
<protein>
    <recommendedName>
        <fullName evidence="1">Putative restriction endonuclease domain-containing protein</fullName>
    </recommendedName>
</protein>
<dbReference type="InterPro" id="IPR012296">
    <property type="entry name" value="Nuclease_put_TT1808"/>
</dbReference>
<keyword evidence="3" id="KW-1185">Reference proteome</keyword>
<organism evidence="2 3">
    <name type="scientific">Microcoleus asticus IPMA8</name>
    <dbReference type="NCBI Taxonomy" id="2563858"/>
    <lineage>
        <taxon>Bacteria</taxon>
        <taxon>Bacillati</taxon>
        <taxon>Cyanobacteriota</taxon>
        <taxon>Cyanophyceae</taxon>
        <taxon>Oscillatoriophycideae</taxon>
        <taxon>Oscillatoriales</taxon>
        <taxon>Microcoleaceae</taxon>
        <taxon>Microcoleus</taxon>
        <taxon>Microcoleus asticus</taxon>
    </lineage>
</organism>
<dbReference type="RefSeq" id="WP_172188834.1">
    <property type="nucleotide sequence ID" value="NZ_CAWPPK010000269.1"/>
</dbReference>
<dbReference type="Gene3D" id="3.90.1570.10">
    <property type="entry name" value="tt1808, chain A"/>
    <property type="match status" value="1"/>
</dbReference>
<dbReference type="PANTHER" id="PTHR36558">
    <property type="entry name" value="GLR1098 PROTEIN"/>
    <property type="match status" value="1"/>
</dbReference>
<dbReference type="Proteomes" id="UP000702425">
    <property type="component" value="Unassembled WGS sequence"/>
</dbReference>
<dbReference type="PANTHER" id="PTHR36558:SF1">
    <property type="entry name" value="RESTRICTION ENDONUCLEASE DOMAIN-CONTAINING PROTEIN-RELATED"/>
    <property type="match status" value="1"/>
</dbReference>
<comment type="caution">
    <text evidence="2">The sequence shown here is derived from an EMBL/GenBank/DDBJ whole genome shotgun (WGS) entry which is preliminary data.</text>
</comment>
<sequence length="190" mass="21509">MVASKSDTYVSPEDYLAAEKVSPIKHEYRQGEIYAMAGASKAHVIISLNAATLLRNHLRGSGCISYMADMKVMLNTSNFYYYPDVAVSCDERDKNAAEDFIRYPRLIVEVLSPTTAAFDRGDKFADYRTSESLQEYVLINQERVSVECFRRNAEGLWVLYPYSQGQEVQFASVNFSCAIETLYEDAIEIS</sequence>
<feature type="domain" description="Putative restriction endonuclease" evidence="1">
    <location>
        <begin position="13"/>
        <end position="168"/>
    </location>
</feature>
<dbReference type="InterPro" id="IPR011335">
    <property type="entry name" value="Restrct_endonuc-II-like"/>
</dbReference>
<dbReference type="EMBL" id="SRRZ01000055">
    <property type="protein sequence ID" value="NQE35439.1"/>
    <property type="molecule type" value="Genomic_DNA"/>
</dbReference>
<dbReference type="InterPro" id="IPR008538">
    <property type="entry name" value="Uma2"/>
</dbReference>
<name>A0ABX2CYI4_9CYAN</name>
<dbReference type="CDD" id="cd06260">
    <property type="entry name" value="DUF820-like"/>
    <property type="match status" value="1"/>
</dbReference>
<gene>
    <name evidence="2" type="ORF">E5S67_03171</name>
</gene>
<reference evidence="2 3" key="1">
    <citation type="journal article" date="2020" name="Sci. Rep.">
        <title>A novel cyanobacterial geosmin producer, revising GeoA distribution and dispersion patterns in Bacteria.</title>
        <authorList>
            <person name="Churro C."/>
            <person name="Semedo-Aguiar A.P."/>
            <person name="Silva A.D."/>
            <person name="Pereira-Leal J.B."/>
            <person name="Leite R.B."/>
        </authorList>
    </citation>
    <scope>NUCLEOTIDE SEQUENCE [LARGE SCALE GENOMIC DNA]</scope>
    <source>
        <strain evidence="2 3">IPMA8</strain>
    </source>
</reference>
<evidence type="ECO:0000313" key="3">
    <source>
        <dbReference type="Proteomes" id="UP000702425"/>
    </source>
</evidence>